<feature type="non-terminal residue" evidence="2">
    <location>
        <position position="81"/>
    </location>
</feature>
<proteinExistence type="predicted"/>
<gene>
    <name evidence="2" type="ORF">AVDCRST_MAG91-2840</name>
</gene>
<name>A0A6J4TQH0_9SPHN</name>
<dbReference type="AlphaFoldDB" id="A0A6J4TQH0"/>
<evidence type="ECO:0000256" key="1">
    <source>
        <dbReference type="SAM" id="MobiDB-lite"/>
    </source>
</evidence>
<reference evidence="2" key="1">
    <citation type="submission" date="2020-02" db="EMBL/GenBank/DDBJ databases">
        <authorList>
            <person name="Meier V. D."/>
        </authorList>
    </citation>
    <scope>NUCLEOTIDE SEQUENCE</scope>
    <source>
        <strain evidence="2">AVDCRST_MAG91</strain>
    </source>
</reference>
<sequence length="81" mass="8576">CNWTFAGPPLRRGHDTGTGNIGARVRAGAVGRVRVGRRDPAAAEEGTLRLRGGAPVRPVDQPPAARAMRRGAQAARRGKRL</sequence>
<dbReference type="EMBL" id="CADCVX010000502">
    <property type="protein sequence ID" value="CAA9529603.1"/>
    <property type="molecule type" value="Genomic_DNA"/>
</dbReference>
<feature type="compositionally biased region" description="Low complexity" evidence="1">
    <location>
        <begin position="64"/>
        <end position="75"/>
    </location>
</feature>
<accession>A0A6J4TQH0</accession>
<evidence type="ECO:0000313" key="2">
    <source>
        <dbReference type="EMBL" id="CAA9529603.1"/>
    </source>
</evidence>
<protein>
    <submittedName>
        <fullName evidence="2">Uncharacterized protein</fullName>
    </submittedName>
</protein>
<organism evidence="2">
    <name type="scientific">uncultured Sphingomonadaceae bacterium</name>
    <dbReference type="NCBI Taxonomy" id="169976"/>
    <lineage>
        <taxon>Bacteria</taxon>
        <taxon>Pseudomonadati</taxon>
        <taxon>Pseudomonadota</taxon>
        <taxon>Alphaproteobacteria</taxon>
        <taxon>Sphingomonadales</taxon>
        <taxon>Sphingomonadaceae</taxon>
        <taxon>environmental samples</taxon>
    </lineage>
</organism>
<feature type="non-terminal residue" evidence="2">
    <location>
        <position position="1"/>
    </location>
</feature>
<feature type="region of interest" description="Disordered" evidence="1">
    <location>
        <begin position="52"/>
        <end position="81"/>
    </location>
</feature>
<feature type="region of interest" description="Disordered" evidence="1">
    <location>
        <begin position="1"/>
        <end position="22"/>
    </location>
</feature>